<dbReference type="Proteomes" id="UP000828048">
    <property type="component" value="Chromosome 12"/>
</dbReference>
<reference evidence="1 2" key="1">
    <citation type="journal article" date="2021" name="Hortic Res">
        <title>High-quality reference genome and annotation aids understanding of berry development for evergreen blueberry (Vaccinium darrowii).</title>
        <authorList>
            <person name="Yu J."/>
            <person name="Hulse-Kemp A.M."/>
            <person name="Babiker E."/>
            <person name="Staton M."/>
        </authorList>
    </citation>
    <scope>NUCLEOTIDE SEQUENCE [LARGE SCALE GENOMIC DNA]</scope>
    <source>
        <strain evidence="2">cv. NJ 8807/NJ 8810</strain>
        <tissue evidence="1">Young leaf</tissue>
    </source>
</reference>
<keyword evidence="2" id="KW-1185">Reference proteome</keyword>
<organism evidence="1 2">
    <name type="scientific">Vaccinium darrowii</name>
    <dbReference type="NCBI Taxonomy" id="229202"/>
    <lineage>
        <taxon>Eukaryota</taxon>
        <taxon>Viridiplantae</taxon>
        <taxon>Streptophyta</taxon>
        <taxon>Embryophyta</taxon>
        <taxon>Tracheophyta</taxon>
        <taxon>Spermatophyta</taxon>
        <taxon>Magnoliopsida</taxon>
        <taxon>eudicotyledons</taxon>
        <taxon>Gunneridae</taxon>
        <taxon>Pentapetalae</taxon>
        <taxon>asterids</taxon>
        <taxon>Ericales</taxon>
        <taxon>Ericaceae</taxon>
        <taxon>Vaccinioideae</taxon>
        <taxon>Vaccinieae</taxon>
        <taxon>Vaccinium</taxon>
    </lineage>
</organism>
<proteinExistence type="predicted"/>
<gene>
    <name evidence="1" type="ORF">Vadar_004748</name>
</gene>
<comment type="caution">
    <text evidence="1">The sequence shown here is derived from an EMBL/GenBank/DDBJ whole genome shotgun (WGS) entry which is preliminary data.</text>
</comment>
<accession>A0ACB7ZA01</accession>
<evidence type="ECO:0000313" key="2">
    <source>
        <dbReference type="Proteomes" id="UP000828048"/>
    </source>
</evidence>
<sequence length="477" mass="54322">MEESFGLDDFEVEDLQTPNNDVEMLEAPSSGMSFETIEEARKYYEDYGRQKGFWIRTRTSSKGQNRSNEVTSMLFVCAKEGKYVAKTEKDGVEGNDELGEDDKVIPKKRKRSCSTAKCGCNAHLRIKRDKWSLKWKHAAKVYTRNVFNKFKDEISEVFRYKVEDVGDANRIQSFVVKLKANELCKFVVTLDSQTYEGRCECQNFEFLGILCTHMLKVFVRLDIDAIPDHFIPPRWRQKANKFRIIDSEELVHDDGKEESEALRLSHMCQESTKLACLAAPSNEAYTIYIETMNGLFEKLIKVTSFVPPMDVCLEKDNVATTEPSQILLSDPNISQTKGRKKDATGKGASIQSGRLKSGIEMALNKKKRKCNLCKKLGHDKRTCPENPMSKTYKVRKTCFSATMKKDGVQPKPMAKWIEFSMVQPAHPCDDDIEDHSNVLEQHQVVKDEASISLLSAIPSSNTEEASEISLERVLKLE</sequence>
<evidence type="ECO:0000313" key="1">
    <source>
        <dbReference type="EMBL" id="KAH7862432.1"/>
    </source>
</evidence>
<dbReference type="EMBL" id="CM037162">
    <property type="protein sequence ID" value="KAH7862432.1"/>
    <property type="molecule type" value="Genomic_DNA"/>
</dbReference>
<protein>
    <submittedName>
        <fullName evidence="1">Uncharacterized protein</fullName>
    </submittedName>
</protein>
<name>A0ACB7ZA01_9ERIC</name>